<dbReference type="GO" id="GO:0004519">
    <property type="term" value="F:endonuclease activity"/>
    <property type="evidence" value="ECO:0007669"/>
    <property type="project" value="UniProtKB-KW"/>
</dbReference>
<dbReference type="Gene3D" id="3.60.10.10">
    <property type="entry name" value="Endonuclease/exonuclease/phosphatase"/>
    <property type="match status" value="1"/>
</dbReference>
<organism evidence="2 3">
    <name type="scientific">Candidatus Pseudobacter hemicellulosilyticus</name>
    <dbReference type="NCBI Taxonomy" id="3121375"/>
    <lineage>
        <taxon>Bacteria</taxon>
        <taxon>Pseudomonadati</taxon>
        <taxon>Bacteroidota</taxon>
        <taxon>Chitinophagia</taxon>
        <taxon>Chitinophagales</taxon>
        <taxon>Chitinophagaceae</taxon>
        <taxon>Pseudobacter</taxon>
    </lineage>
</organism>
<keyword evidence="2" id="KW-0255">Endonuclease</keyword>
<accession>A0AAJ6BED1</accession>
<feature type="domain" description="Endonuclease/exonuclease/phosphatase" evidence="1">
    <location>
        <begin position="82"/>
        <end position="323"/>
    </location>
</feature>
<evidence type="ECO:0000313" key="3">
    <source>
        <dbReference type="Proteomes" id="UP001220610"/>
    </source>
</evidence>
<dbReference type="SUPFAM" id="SSF56219">
    <property type="entry name" value="DNase I-like"/>
    <property type="match status" value="1"/>
</dbReference>
<dbReference type="InterPro" id="IPR005135">
    <property type="entry name" value="Endo/exonuclease/phosphatase"/>
</dbReference>
<sequence>MKIAAYNVENLFDRAKAFNEETAEAQRVIKLEAELNVLFEKPNYTDANKKRMLEIMKDLGILNKDEGEYVILRKIRGSLIKRPKSGAAEIVASGREDWVGWVEHKKVHVNAISSENTGRVIRDVDADILAVVEAEHRIALKQFSDFMLAKVGGKTYPNIMLIDGNDERGIDVGLMTKEGYSVGLMRSHINDKSADNTTIFSRDCPEYCVETPEGENIWILPNHFKSKFGGNDPKSQARRKEQAKRVAAIYKQLLADGHENVVVLGDLNDTPDSDALKPLLSTSLKDITKHPSFDPGEFKHIGTFGLGNDSQKIDFLLLSPKLFARVTACGLFRKGAWPGKKPQRWEVYPELKEELHAASDHHVVWCEIE</sequence>
<proteinExistence type="predicted"/>
<name>A0AAJ6BED1_9BACT</name>
<dbReference type="PANTHER" id="PTHR42834">
    <property type="entry name" value="ENDONUCLEASE/EXONUCLEASE/PHOSPHATASE FAMILY PROTEIN (AFU_ORTHOLOGUE AFUA_3G09210)"/>
    <property type="match status" value="1"/>
</dbReference>
<evidence type="ECO:0000259" key="1">
    <source>
        <dbReference type="Pfam" id="PF19580"/>
    </source>
</evidence>
<dbReference type="Proteomes" id="UP001220610">
    <property type="component" value="Chromosome"/>
</dbReference>
<keyword evidence="2" id="KW-0378">Hydrolase</keyword>
<reference evidence="2" key="1">
    <citation type="submission" date="2023-03" db="EMBL/GenBank/DDBJ databases">
        <title>Andean soil-derived lignocellulolytic bacterial consortium as a source of novel taxa and putative plastic-active enzymes.</title>
        <authorList>
            <person name="Diaz-Garcia L."/>
            <person name="Chuvochina M."/>
            <person name="Feuerriegel G."/>
            <person name="Bunk B."/>
            <person name="Sproer C."/>
            <person name="Streit W.R."/>
            <person name="Rodriguez L.M."/>
            <person name="Overmann J."/>
            <person name="Jimenez D.J."/>
        </authorList>
    </citation>
    <scope>NUCLEOTIDE SEQUENCE</scope>
    <source>
        <strain evidence="2">MAG 7</strain>
    </source>
</reference>
<keyword evidence="2" id="KW-0540">Nuclease</keyword>
<dbReference type="InterPro" id="IPR036691">
    <property type="entry name" value="Endo/exonu/phosph_ase_sf"/>
</dbReference>
<dbReference type="Pfam" id="PF19580">
    <property type="entry name" value="Exo_endo_phos_3"/>
    <property type="match status" value="1"/>
</dbReference>
<protein>
    <submittedName>
        <fullName evidence="2">Endonuclease/exonuclease/phosphatase family protein</fullName>
    </submittedName>
</protein>
<evidence type="ECO:0000313" key="2">
    <source>
        <dbReference type="EMBL" id="WEK33888.1"/>
    </source>
</evidence>
<dbReference type="PANTHER" id="PTHR42834:SF1">
    <property type="entry name" value="ENDONUCLEASE_EXONUCLEASE_PHOSPHATASE FAMILY PROTEIN (AFU_ORTHOLOGUE AFUA_3G09210)"/>
    <property type="match status" value="1"/>
</dbReference>
<gene>
    <name evidence="2" type="ORF">P0Y53_15475</name>
</gene>
<dbReference type="AlphaFoldDB" id="A0AAJ6BED1"/>
<dbReference type="EMBL" id="CP119311">
    <property type="protein sequence ID" value="WEK33888.1"/>
    <property type="molecule type" value="Genomic_DNA"/>
</dbReference>